<keyword evidence="6" id="KW-1185">Reference proteome</keyword>
<evidence type="ECO:0000313" key="6">
    <source>
        <dbReference type="Proteomes" id="UP000320496"/>
    </source>
</evidence>
<reference evidence="5 6" key="1">
    <citation type="submission" date="2019-02" db="EMBL/GenBank/DDBJ databases">
        <title>Deep-cultivation of Planctomycetes and their phenomic and genomic characterization uncovers novel biology.</title>
        <authorList>
            <person name="Wiegand S."/>
            <person name="Jogler M."/>
            <person name="Boedeker C."/>
            <person name="Pinto D."/>
            <person name="Vollmers J."/>
            <person name="Rivas-Marin E."/>
            <person name="Kohn T."/>
            <person name="Peeters S.H."/>
            <person name="Heuer A."/>
            <person name="Rast P."/>
            <person name="Oberbeckmann S."/>
            <person name="Bunk B."/>
            <person name="Jeske O."/>
            <person name="Meyerdierks A."/>
            <person name="Storesund J.E."/>
            <person name="Kallscheuer N."/>
            <person name="Luecker S."/>
            <person name="Lage O.M."/>
            <person name="Pohl T."/>
            <person name="Merkel B.J."/>
            <person name="Hornburger P."/>
            <person name="Mueller R.-W."/>
            <person name="Bruemmer F."/>
            <person name="Labrenz M."/>
            <person name="Spormann A.M."/>
            <person name="Op den Camp H."/>
            <person name="Overmann J."/>
            <person name="Amann R."/>
            <person name="Jetten M.S.M."/>
            <person name="Mascher T."/>
            <person name="Medema M.H."/>
            <person name="Devos D.P."/>
            <person name="Kaster A.-K."/>
            <person name="Ovreas L."/>
            <person name="Rohde M."/>
            <person name="Galperin M.Y."/>
            <person name="Jogler C."/>
        </authorList>
    </citation>
    <scope>NUCLEOTIDE SEQUENCE [LARGE SCALE GENOMIC DNA]</scope>
    <source>
        <strain evidence="5 6">Mal4</strain>
    </source>
</reference>
<dbReference type="OrthoDB" id="278773at2"/>
<dbReference type="RefSeq" id="WP_145371133.1">
    <property type="nucleotide sequence ID" value="NZ_CP036275.1"/>
</dbReference>
<dbReference type="InterPro" id="IPR046342">
    <property type="entry name" value="CBS_dom_sf"/>
</dbReference>
<dbReference type="PANTHER" id="PTHR43080:SF29">
    <property type="entry name" value="OS02G0818000 PROTEIN"/>
    <property type="match status" value="1"/>
</dbReference>
<dbReference type="InterPro" id="IPR000644">
    <property type="entry name" value="CBS_dom"/>
</dbReference>
<dbReference type="PROSITE" id="PS51371">
    <property type="entry name" value="CBS"/>
    <property type="match status" value="2"/>
</dbReference>
<sequence length="148" mass="16430">MTVTIAELMAERVITVTPHQTFEHVKKLMQDHQVSCVPVIGPDNDAVGIVTATDLLADHARGTPVSRFMTPKVFTVPLYGKSSLAARVMRNHHIHHVVVTHEQQVAGILSSFDLLRLVEDHRFVMKPAPSTSKRGGKRKKTEFSESAE</sequence>
<gene>
    <name evidence="5" type="ORF">Mal4_43600</name>
</gene>
<organism evidence="5 6">
    <name type="scientific">Maioricimonas rarisocia</name>
    <dbReference type="NCBI Taxonomy" id="2528026"/>
    <lineage>
        <taxon>Bacteria</taxon>
        <taxon>Pseudomonadati</taxon>
        <taxon>Planctomycetota</taxon>
        <taxon>Planctomycetia</taxon>
        <taxon>Planctomycetales</taxon>
        <taxon>Planctomycetaceae</taxon>
        <taxon>Maioricimonas</taxon>
    </lineage>
</organism>
<keyword evidence="1 2" id="KW-0129">CBS domain</keyword>
<dbReference type="Gene3D" id="3.10.580.10">
    <property type="entry name" value="CBS-domain"/>
    <property type="match status" value="2"/>
</dbReference>
<feature type="region of interest" description="Disordered" evidence="3">
    <location>
        <begin position="127"/>
        <end position="148"/>
    </location>
</feature>
<dbReference type="CDD" id="cd02205">
    <property type="entry name" value="CBS_pair_SF"/>
    <property type="match status" value="1"/>
</dbReference>
<dbReference type="SMART" id="SM00116">
    <property type="entry name" value="CBS"/>
    <property type="match status" value="2"/>
</dbReference>
<dbReference type="KEGG" id="mri:Mal4_43600"/>
<evidence type="ECO:0000256" key="1">
    <source>
        <dbReference type="ARBA" id="ARBA00023122"/>
    </source>
</evidence>
<accession>A0A517ZBX6</accession>
<name>A0A517ZBX6_9PLAN</name>
<dbReference type="PANTHER" id="PTHR43080">
    <property type="entry name" value="CBS DOMAIN-CONTAINING PROTEIN CBSX3, MITOCHONDRIAL"/>
    <property type="match status" value="1"/>
</dbReference>
<dbReference type="Pfam" id="PF00571">
    <property type="entry name" value="CBS"/>
    <property type="match status" value="2"/>
</dbReference>
<dbReference type="AlphaFoldDB" id="A0A517ZBX6"/>
<feature type="domain" description="CBS" evidence="4">
    <location>
        <begin position="69"/>
        <end position="124"/>
    </location>
</feature>
<evidence type="ECO:0000256" key="3">
    <source>
        <dbReference type="SAM" id="MobiDB-lite"/>
    </source>
</evidence>
<protein>
    <submittedName>
        <fullName evidence="5">Inosine 5'-monophosphate dehydrogenase</fullName>
    </submittedName>
</protein>
<feature type="domain" description="CBS" evidence="4">
    <location>
        <begin position="9"/>
        <end position="65"/>
    </location>
</feature>
<dbReference type="EMBL" id="CP036275">
    <property type="protein sequence ID" value="QDU40006.1"/>
    <property type="molecule type" value="Genomic_DNA"/>
</dbReference>
<dbReference type="Proteomes" id="UP000320496">
    <property type="component" value="Chromosome"/>
</dbReference>
<evidence type="ECO:0000313" key="5">
    <source>
        <dbReference type="EMBL" id="QDU40006.1"/>
    </source>
</evidence>
<evidence type="ECO:0000259" key="4">
    <source>
        <dbReference type="PROSITE" id="PS51371"/>
    </source>
</evidence>
<dbReference type="SUPFAM" id="SSF54631">
    <property type="entry name" value="CBS-domain pair"/>
    <property type="match status" value="1"/>
</dbReference>
<evidence type="ECO:0000256" key="2">
    <source>
        <dbReference type="PROSITE-ProRule" id="PRU00703"/>
    </source>
</evidence>
<proteinExistence type="predicted"/>
<dbReference type="InterPro" id="IPR051257">
    <property type="entry name" value="Diverse_CBS-Domain"/>
</dbReference>